<evidence type="ECO:0000313" key="2">
    <source>
        <dbReference type="EMBL" id="KKK87487.1"/>
    </source>
</evidence>
<accession>A0A0F8Z169</accession>
<dbReference type="EMBL" id="LAZR01050380">
    <property type="protein sequence ID" value="KKK87487.1"/>
    <property type="molecule type" value="Genomic_DNA"/>
</dbReference>
<dbReference type="GO" id="GO:0003723">
    <property type="term" value="F:RNA binding"/>
    <property type="evidence" value="ECO:0007669"/>
    <property type="project" value="InterPro"/>
</dbReference>
<dbReference type="Gene3D" id="2.30.30.100">
    <property type="match status" value="1"/>
</dbReference>
<name>A0A0F8Z169_9ZZZZ</name>
<comment type="caution">
    <text evidence="2">The sequence shown here is derived from an EMBL/GenBank/DDBJ whole genome shotgun (WGS) entry which is preliminary data.</text>
</comment>
<evidence type="ECO:0000259" key="1">
    <source>
        <dbReference type="PROSITE" id="PS52002"/>
    </source>
</evidence>
<dbReference type="SUPFAM" id="SSF50182">
    <property type="entry name" value="Sm-like ribonucleoproteins"/>
    <property type="match status" value="1"/>
</dbReference>
<dbReference type="PROSITE" id="PS52002">
    <property type="entry name" value="SM"/>
    <property type="match status" value="1"/>
</dbReference>
<feature type="domain" description="Sm" evidence="1">
    <location>
        <begin position="9"/>
        <end position="85"/>
    </location>
</feature>
<organism evidence="2">
    <name type="scientific">marine sediment metagenome</name>
    <dbReference type="NCBI Taxonomy" id="412755"/>
    <lineage>
        <taxon>unclassified sequences</taxon>
        <taxon>metagenomes</taxon>
        <taxon>ecological metagenomes</taxon>
    </lineage>
</organism>
<dbReference type="InterPro" id="IPR010920">
    <property type="entry name" value="LSM_dom_sf"/>
</dbReference>
<dbReference type="AlphaFoldDB" id="A0A0F8Z169"/>
<dbReference type="EMBL" id="LAZR01004610">
    <property type="protein sequence ID" value="KKN07069.1"/>
    <property type="molecule type" value="Genomic_DNA"/>
</dbReference>
<protein>
    <recommendedName>
        <fullName evidence="1">Sm domain-containing protein</fullName>
    </recommendedName>
</protein>
<proteinExistence type="predicted"/>
<gene>
    <name evidence="3" type="ORF">LCGC14_1070930</name>
    <name evidence="2" type="ORF">LCGC14_2752750</name>
</gene>
<dbReference type="InterPro" id="IPR047575">
    <property type="entry name" value="Sm"/>
</dbReference>
<dbReference type="SMART" id="SM00651">
    <property type="entry name" value="Sm"/>
    <property type="match status" value="1"/>
</dbReference>
<dbReference type="InterPro" id="IPR001163">
    <property type="entry name" value="Sm_dom_euk/arc"/>
</dbReference>
<dbReference type="Pfam" id="PF01423">
    <property type="entry name" value="LSM"/>
    <property type="match status" value="1"/>
</dbReference>
<reference evidence="2" key="1">
    <citation type="journal article" date="2015" name="Nature">
        <title>Complex archaea that bridge the gap between prokaryotes and eukaryotes.</title>
        <authorList>
            <person name="Spang A."/>
            <person name="Saw J.H."/>
            <person name="Jorgensen S.L."/>
            <person name="Zaremba-Niedzwiedzka K."/>
            <person name="Martijn J."/>
            <person name="Lind A.E."/>
            <person name="van Eijk R."/>
            <person name="Schleper C."/>
            <person name="Guy L."/>
            <person name="Ettema T.J."/>
        </authorList>
    </citation>
    <scope>NUCLEOTIDE SEQUENCE</scope>
</reference>
<sequence>MTQQHHSTISRTLSKAILKDEVNIKLKIWNTYLTGKLVKFDNYMNLIVKDAKEIYFGRGGKRSKDLGQVFIRGASVILLGQDREKLIFAEDEKLMHQEVDEET</sequence>
<evidence type="ECO:0000313" key="3">
    <source>
        <dbReference type="EMBL" id="KKN07069.1"/>
    </source>
</evidence>